<reference evidence="7 8" key="1">
    <citation type="submission" date="2015-10" db="EMBL/GenBank/DDBJ databases">
        <authorList>
            <person name="Gilbert D.G."/>
        </authorList>
    </citation>
    <scope>NUCLEOTIDE SEQUENCE [LARGE SCALE GENOMIC DNA]</scope>
    <source>
        <strain evidence="7">COMA1</strain>
    </source>
</reference>
<dbReference type="Pfam" id="PF04932">
    <property type="entry name" value="Wzy_C"/>
    <property type="match status" value="1"/>
</dbReference>
<feature type="transmembrane region" description="Helical" evidence="5">
    <location>
        <begin position="173"/>
        <end position="189"/>
    </location>
</feature>
<evidence type="ECO:0000259" key="6">
    <source>
        <dbReference type="Pfam" id="PF04932"/>
    </source>
</evidence>
<keyword evidence="4 5" id="KW-0472">Membrane</keyword>
<feature type="transmembrane region" description="Helical" evidence="5">
    <location>
        <begin position="316"/>
        <end position="339"/>
    </location>
</feature>
<dbReference type="InterPro" id="IPR051533">
    <property type="entry name" value="WaaL-like"/>
</dbReference>
<evidence type="ECO:0000256" key="5">
    <source>
        <dbReference type="SAM" id="Phobius"/>
    </source>
</evidence>
<evidence type="ECO:0000256" key="3">
    <source>
        <dbReference type="ARBA" id="ARBA00022989"/>
    </source>
</evidence>
<comment type="subcellular location">
    <subcellularLocation>
        <location evidence="1">Membrane</location>
        <topology evidence="1">Multi-pass membrane protein</topology>
    </subcellularLocation>
</comment>
<evidence type="ECO:0000256" key="4">
    <source>
        <dbReference type="ARBA" id="ARBA00023136"/>
    </source>
</evidence>
<evidence type="ECO:0000313" key="8">
    <source>
        <dbReference type="Proteomes" id="UP000199032"/>
    </source>
</evidence>
<feature type="transmembrane region" description="Helical" evidence="5">
    <location>
        <begin position="81"/>
        <end position="98"/>
    </location>
</feature>
<dbReference type="AlphaFoldDB" id="A0A0S4LDU9"/>
<dbReference type="Proteomes" id="UP000199032">
    <property type="component" value="Unassembled WGS sequence"/>
</dbReference>
<feature type="transmembrane region" description="Helical" evidence="5">
    <location>
        <begin position="351"/>
        <end position="370"/>
    </location>
</feature>
<feature type="transmembrane region" description="Helical" evidence="5">
    <location>
        <begin position="131"/>
        <end position="152"/>
    </location>
</feature>
<evidence type="ECO:0000313" key="7">
    <source>
        <dbReference type="EMBL" id="CUS34890.1"/>
    </source>
</evidence>
<dbReference type="RefSeq" id="WP_090747051.1">
    <property type="nucleotide sequence ID" value="NZ_CZQA01000008.1"/>
</dbReference>
<evidence type="ECO:0000256" key="2">
    <source>
        <dbReference type="ARBA" id="ARBA00022692"/>
    </source>
</evidence>
<dbReference type="EMBL" id="CZQA01000008">
    <property type="protein sequence ID" value="CUS34890.1"/>
    <property type="molecule type" value="Genomic_DNA"/>
</dbReference>
<proteinExistence type="predicted"/>
<dbReference type="PANTHER" id="PTHR37422:SF13">
    <property type="entry name" value="LIPOPOLYSACCHARIDE BIOSYNTHESIS PROTEIN PA4999-RELATED"/>
    <property type="match status" value="1"/>
</dbReference>
<protein>
    <recommendedName>
        <fullName evidence="6">O-antigen ligase-related domain-containing protein</fullName>
    </recommendedName>
</protein>
<keyword evidence="8" id="KW-1185">Reference proteome</keyword>
<dbReference type="OrthoDB" id="8534453at2"/>
<feature type="transmembrane region" description="Helical" evidence="5">
    <location>
        <begin position="201"/>
        <end position="231"/>
    </location>
</feature>
<dbReference type="STRING" id="1742972.COMA1_20008"/>
<keyword evidence="3 5" id="KW-1133">Transmembrane helix</keyword>
<dbReference type="InterPro" id="IPR007016">
    <property type="entry name" value="O-antigen_ligase-rel_domated"/>
</dbReference>
<name>A0A0S4LDU9_9BACT</name>
<organism evidence="7 8">
    <name type="scientific">Candidatus Nitrospira nitrosa</name>
    <dbReference type="NCBI Taxonomy" id="1742972"/>
    <lineage>
        <taxon>Bacteria</taxon>
        <taxon>Pseudomonadati</taxon>
        <taxon>Nitrospirota</taxon>
        <taxon>Nitrospiria</taxon>
        <taxon>Nitrospirales</taxon>
        <taxon>Nitrospiraceae</taxon>
        <taxon>Nitrospira</taxon>
    </lineage>
</organism>
<dbReference type="GO" id="GO:0016020">
    <property type="term" value="C:membrane"/>
    <property type="evidence" value="ECO:0007669"/>
    <property type="project" value="UniProtKB-SubCell"/>
</dbReference>
<keyword evidence="2 5" id="KW-0812">Transmembrane</keyword>
<gene>
    <name evidence="7" type="ORF">COMA1_20008</name>
</gene>
<dbReference type="PANTHER" id="PTHR37422">
    <property type="entry name" value="TEICHURONIC ACID BIOSYNTHESIS PROTEIN TUAE"/>
    <property type="match status" value="1"/>
</dbReference>
<feature type="domain" description="O-antigen ligase-related" evidence="6">
    <location>
        <begin position="203"/>
        <end position="332"/>
    </location>
</feature>
<evidence type="ECO:0000256" key="1">
    <source>
        <dbReference type="ARBA" id="ARBA00004141"/>
    </source>
</evidence>
<sequence length="402" mass="43266">MVTTSNLQNDEGEIAKQSAYETGSYPPAFWEYAWYLSVFYAMLGGALGIVIPLLGTGTLVLVAAGCFLSTGSHSLRVYRPVALALSTGILMGIIQLVFHEWSQRASAESIFIVQWLAMLIAAQPLSRRPGFLQRFALLALAIGITCLPFISLKADGGIMRATAVGTGMNANGLGMWFGFCTVHFIFAGLQSQKPILRAASWATALGCFYIVAITVSRAPVLAIALACVVGFRSALKRSFVPVLFLVLLISLIYVSGVFDDEITYYTNRGAEKTGRETLFAVAIERIIDSPWIGVGLGEIQIYRGAGKQLKNPHNGLLHISLGAGIIPLICFLGYLARVAIGSLRIMERVQAGEAALVPPLVAFALFEIMILDYTFMSPWTVVIFALAAGAIQAEGSRRSITA</sequence>
<feature type="transmembrane region" description="Helical" evidence="5">
    <location>
        <begin position="238"/>
        <end position="258"/>
    </location>
</feature>
<accession>A0A0S4LDU9</accession>